<dbReference type="InterPro" id="IPR036388">
    <property type="entry name" value="WH-like_DNA-bd_sf"/>
</dbReference>
<feature type="domain" description="N-acetyltransferase" evidence="3">
    <location>
        <begin position="153"/>
        <end position="301"/>
    </location>
</feature>
<keyword evidence="2 4" id="KW-0012">Acyltransferase</keyword>
<dbReference type="EC" id="2.3.1.-" evidence="4"/>
<evidence type="ECO:0000259" key="3">
    <source>
        <dbReference type="PROSITE" id="PS51186"/>
    </source>
</evidence>
<dbReference type="Gene3D" id="3.40.630.30">
    <property type="match status" value="1"/>
</dbReference>
<dbReference type="RefSeq" id="WP_388102623.1">
    <property type="nucleotide sequence ID" value="NZ_JBIAHM010000001.1"/>
</dbReference>
<proteinExistence type="predicted"/>
<dbReference type="PROSITE" id="PS51186">
    <property type="entry name" value="GNAT"/>
    <property type="match status" value="1"/>
</dbReference>
<evidence type="ECO:0000256" key="1">
    <source>
        <dbReference type="ARBA" id="ARBA00022679"/>
    </source>
</evidence>
<evidence type="ECO:0000313" key="4">
    <source>
        <dbReference type="EMBL" id="MFE9597794.1"/>
    </source>
</evidence>
<dbReference type="SUPFAM" id="SSF55729">
    <property type="entry name" value="Acyl-CoA N-acyltransferases (Nat)"/>
    <property type="match status" value="1"/>
</dbReference>
<sequence length="313" mass="34732">MEPVTESAPVRPEDIAAVRRFNRYFTRRIGALDDHYLGQDRPLGEARLLFEIGDGVSLRELRGRLALDAGYLSRMAKSLEAQGLVRLTVPPHDTRLRLIEPTPAGRVEVKEQNRRADALTADLLDTLTAPQRTELTRALATTQRLLRLAAITVALVDGTAEDARACLDAYAADIDARFPEGFDKTDLVRPEEVTGEAGAFFVAYEEGRPIGCGALRTLEPGVGEIRHVWVHPDARRLGLARRILTELELAAVAHDFAVVRLDTHAVLTEAQAMYRACGYAEIPAYVDHVYADHWFEKRPAPGRPREQDGRGAR</sequence>
<keyword evidence="5" id="KW-1185">Reference proteome</keyword>
<dbReference type="InterPro" id="IPR036390">
    <property type="entry name" value="WH_DNA-bd_sf"/>
</dbReference>
<comment type="caution">
    <text evidence="4">The sequence shown here is derived from an EMBL/GenBank/DDBJ whole genome shotgun (WGS) entry which is preliminary data.</text>
</comment>
<organism evidence="4 5">
    <name type="scientific">Streptomyces hokutonensis</name>
    <dbReference type="NCBI Taxonomy" id="1306990"/>
    <lineage>
        <taxon>Bacteria</taxon>
        <taxon>Bacillati</taxon>
        <taxon>Actinomycetota</taxon>
        <taxon>Actinomycetes</taxon>
        <taxon>Kitasatosporales</taxon>
        <taxon>Streptomycetaceae</taxon>
        <taxon>Streptomyces</taxon>
    </lineage>
</organism>
<dbReference type="InterPro" id="IPR050832">
    <property type="entry name" value="Bact_Acetyltransf"/>
</dbReference>
<dbReference type="SMART" id="SM00347">
    <property type="entry name" value="HTH_MARR"/>
    <property type="match status" value="1"/>
</dbReference>
<dbReference type="PANTHER" id="PTHR43877:SF2">
    <property type="entry name" value="AMINOALKYLPHOSPHONATE N-ACETYLTRANSFERASE-RELATED"/>
    <property type="match status" value="1"/>
</dbReference>
<dbReference type="Proteomes" id="UP001601303">
    <property type="component" value="Unassembled WGS sequence"/>
</dbReference>
<dbReference type="SUPFAM" id="SSF46785">
    <property type="entry name" value="Winged helix' DNA-binding domain"/>
    <property type="match status" value="1"/>
</dbReference>
<evidence type="ECO:0000256" key="2">
    <source>
        <dbReference type="ARBA" id="ARBA00023315"/>
    </source>
</evidence>
<evidence type="ECO:0000313" key="5">
    <source>
        <dbReference type="Proteomes" id="UP001601303"/>
    </source>
</evidence>
<dbReference type="InterPro" id="IPR000835">
    <property type="entry name" value="HTH_MarR-typ"/>
</dbReference>
<protein>
    <submittedName>
        <fullName evidence="4">GNAT family N-acetyltransferase</fullName>
        <ecNumber evidence="4">2.3.1.-</ecNumber>
    </submittedName>
</protein>
<dbReference type="Pfam" id="PF00583">
    <property type="entry name" value="Acetyltransf_1"/>
    <property type="match status" value="1"/>
</dbReference>
<accession>A0ABW6LVW1</accession>
<gene>
    <name evidence="4" type="ORF">ACFYNQ_04360</name>
</gene>
<dbReference type="InterPro" id="IPR016181">
    <property type="entry name" value="Acyl_CoA_acyltransferase"/>
</dbReference>
<dbReference type="EMBL" id="JBIAHM010000001">
    <property type="protein sequence ID" value="MFE9597794.1"/>
    <property type="molecule type" value="Genomic_DNA"/>
</dbReference>
<dbReference type="Gene3D" id="1.10.10.10">
    <property type="entry name" value="Winged helix-like DNA-binding domain superfamily/Winged helix DNA-binding domain"/>
    <property type="match status" value="1"/>
</dbReference>
<dbReference type="GO" id="GO:0016746">
    <property type="term" value="F:acyltransferase activity"/>
    <property type="evidence" value="ECO:0007669"/>
    <property type="project" value="UniProtKB-KW"/>
</dbReference>
<dbReference type="InterPro" id="IPR000182">
    <property type="entry name" value="GNAT_dom"/>
</dbReference>
<dbReference type="PANTHER" id="PTHR43877">
    <property type="entry name" value="AMINOALKYLPHOSPHONATE N-ACETYLTRANSFERASE-RELATED-RELATED"/>
    <property type="match status" value="1"/>
</dbReference>
<keyword evidence="1 4" id="KW-0808">Transferase</keyword>
<reference evidence="4 5" key="1">
    <citation type="submission" date="2024-10" db="EMBL/GenBank/DDBJ databases">
        <title>The Natural Products Discovery Center: Release of the First 8490 Sequenced Strains for Exploring Actinobacteria Biosynthetic Diversity.</title>
        <authorList>
            <person name="Kalkreuter E."/>
            <person name="Kautsar S.A."/>
            <person name="Yang D."/>
            <person name="Bader C.D."/>
            <person name="Teijaro C.N."/>
            <person name="Fluegel L."/>
            <person name="Davis C.M."/>
            <person name="Simpson J.R."/>
            <person name="Lauterbach L."/>
            <person name="Steele A.D."/>
            <person name="Gui C."/>
            <person name="Meng S."/>
            <person name="Li G."/>
            <person name="Viehrig K."/>
            <person name="Ye F."/>
            <person name="Su P."/>
            <person name="Kiefer A.F."/>
            <person name="Nichols A."/>
            <person name="Cepeda A.J."/>
            <person name="Yan W."/>
            <person name="Fan B."/>
            <person name="Jiang Y."/>
            <person name="Adhikari A."/>
            <person name="Zheng C.-J."/>
            <person name="Schuster L."/>
            <person name="Cowan T.M."/>
            <person name="Smanski M.J."/>
            <person name="Chevrette M.G."/>
            <person name="De Carvalho L.P.S."/>
            <person name="Shen B."/>
        </authorList>
    </citation>
    <scope>NUCLEOTIDE SEQUENCE [LARGE SCALE GENOMIC DNA]</scope>
    <source>
        <strain evidence="4 5">NPDC006488</strain>
    </source>
</reference>
<dbReference type="CDD" id="cd04301">
    <property type="entry name" value="NAT_SF"/>
    <property type="match status" value="1"/>
</dbReference>
<name>A0ABW6LVW1_9ACTN</name>